<dbReference type="InterPro" id="IPR013321">
    <property type="entry name" value="Arc_rbn_hlx_hlx"/>
</dbReference>
<keyword evidence="3" id="KW-1185">Reference proteome</keyword>
<comment type="caution">
    <text evidence="2">The sequence shown here is derived from an EMBL/GenBank/DDBJ whole genome shotgun (WGS) entry which is preliminary data.</text>
</comment>
<dbReference type="Proteomes" id="UP000245708">
    <property type="component" value="Unassembled WGS sequence"/>
</dbReference>
<dbReference type="InterPro" id="IPR053853">
    <property type="entry name" value="FitA-like_RHH"/>
</dbReference>
<gene>
    <name evidence="2" type="ORF">C7455_10133</name>
</gene>
<feature type="domain" description="Antitoxin FitA-like ribbon-helix-helix" evidence="1">
    <location>
        <begin position="2"/>
        <end position="40"/>
    </location>
</feature>
<reference evidence="2 3" key="1">
    <citation type="submission" date="2018-05" db="EMBL/GenBank/DDBJ databases">
        <title>Genomic Encyclopedia of Type Strains, Phase IV (KMG-IV): sequencing the most valuable type-strain genomes for metagenomic binning, comparative biology and taxonomic classification.</title>
        <authorList>
            <person name="Goeker M."/>
        </authorList>
    </citation>
    <scope>NUCLEOTIDE SEQUENCE [LARGE SCALE GENOMIC DNA]</scope>
    <source>
        <strain evidence="2 3">DSM 16097</strain>
    </source>
</reference>
<dbReference type="OrthoDB" id="2389872at2"/>
<organism evidence="2 3">
    <name type="scientific">Roseicyclus mahoneyensis</name>
    <dbReference type="NCBI Taxonomy" id="164332"/>
    <lineage>
        <taxon>Bacteria</taxon>
        <taxon>Pseudomonadati</taxon>
        <taxon>Pseudomonadota</taxon>
        <taxon>Alphaproteobacteria</taxon>
        <taxon>Rhodobacterales</taxon>
        <taxon>Roseobacteraceae</taxon>
        <taxon>Roseicyclus</taxon>
    </lineage>
</organism>
<evidence type="ECO:0000313" key="3">
    <source>
        <dbReference type="Proteomes" id="UP000245708"/>
    </source>
</evidence>
<protein>
    <submittedName>
        <fullName evidence="2">Plasmid stability protein</fullName>
    </submittedName>
</protein>
<dbReference type="AlphaFoldDB" id="A0A316GN00"/>
<accession>A0A316GN00</accession>
<dbReference type="RefSeq" id="WP_109663889.1">
    <property type="nucleotide sequence ID" value="NZ_QGGW01000001.1"/>
</dbReference>
<proteinExistence type="predicted"/>
<dbReference type="Gene3D" id="1.10.1220.10">
    <property type="entry name" value="Met repressor-like"/>
    <property type="match status" value="1"/>
</dbReference>
<dbReference type="InterPro" id="IPR010985">
    <property type="entry name" value="Ribbon_hlx_hlx"/>
</dbReference>
<dbReference type="Pfam" id="PF22513">
    <property type="entry name" value="FitA-like_RHH"/>
    <property type="match status" value="1"/>
</dbReference>
<evidence type="ECO:0000313" key="2">
    <source>
        <dbReference type="EMBL" id="PWK62008.1"/>
    </source>
</evidence>
<dbReference type="SUPFAM" id="SSF47598">
    <property type="entry name" value="Ribbon-helix-helix"/>
    <property type="match status" value="1"/>
</dbReference>
<evidence type="ECO:0000259" key="1">
    <source>
        <dbReference type="Pfam" id="PF22513"/>
    </source>
</evidence>
<dbReference type="EMBL" id="QGGW01000001">
    <property type="protein sequence ID" value="PWK62008.1"/>
    <property type="molecule type" value="Genomic_DNA"/>
</dbReference>
<sequence length="80" mass="9096">MASITIRNLDDEVKRRLRVRAAEHGRSMEEEAREILRQVVALPTVPKNLGRAIHERFAAIDGVNLEIPPRSPMRAPPDFD</sequence>
<dbReference type="GO" id="GO:0006355">
    <property type="term" value="P:regulation of DNA-templated transcription"/>
    <property type="evidence" value="ECO:0007669"/>
    <property type="project" value="InterPro"/>
</dbReference>
<name>A0A316GN00_9RHOB</name>